<organism evidence="3 4">
    <name type="scientific">Fluctibacter corallii</name>
    <dbReference type="NCBI Taxonomy" id="2984329"/>
    <lineage>
        <taxon>Bacteria</taxon>
        <taxon>Pseudomonadati</taxon>
        <taxon>Pseudomonadota</taxon>
        <taxon>Gammaproteobacteria</taxon>
        <taxon>Alteromonadales</taxon>
        <taxon>Alteromonadaceae</taxon>
        <taxon>Fluctibacter</taxon>
    </lineage>
</organism>
<keyword evidence="4" id="KW-1185">Reference proteome</keyword>
<proteinExistence type="predicted"/>
<feature type="compositionally biased region" description="Basic residues" evidence="1">
    <location>
        <begin position="35"/>
        <end position="51"/>
    </location>
</feature>
<dbReference type="Proteomes" id="UP001652504">
    <property type="component" value="Unassembled WGS sequence"/>
</dbReference>
<sequence length="67" mass="7544">MHGNSKLSQRAQHVYEIRNNKTGEVVKTGISQGKISKKGKSYRTERQRRKLGKDDFDSTIIAEIPAG</sequence>
<evidence type="ECO:0000259" key="2">
    <source>
        <dbReference type="Pfam" id="PF15653"/>
    </source>
</evidence>
<evidence type="ECO:0000313" key="4">
    <source>
        <dbReference type="Proteomes" id="UP001652504"/>
    </source>
</evidence>
<evidence type="ECO:0000256" key="1">
    <source>
        <dbReference type="SAM" id="MobiDB-lite"/>
    </source>
</evidence>
<gene>
    <name evidence="3" type="ORF">OE749_02625</name>
</gene>
<evidence type="ECO:0000313" key="3">
    <source>
        <dbReference type="EMBL" id="MCV2883593.1"/>
    </source>
</evidence>
<dbReference type="EMBL" id="JAOWKX010000001">
    <property type="protein sequence ID" value="MCV2883593.1"/>
    <property type="molecule type" value="Genomic_DNA"/>
</dbReference>
<accession>A0ABT3A4I4</accession>
<comment type="caution">
    <text evidence="3">The sequence shown here is derived from an EMBL/GenBank/DDBJ whole genome shotgun (WGS) entry which is preliminary data.</text>
</comment>
<reference evidence="3 4" key="1">
    <citation type="submission" date="2022-10" db="EMBL/GenBank/DDBJ databases">
        <title>Aestuariibacter sp. AA17 isolated from Montipora capitata coral fragment.</title>
        <authorList>
            <person name="Emsley S.A."/>
            <person name="Pfannmuller K.M."/>
            <person name="Loughran R.M."/>
            <person name="Shlafstein M."/>
            <person name="Papke E."/>
            <person name="Saw J.H."/>
            <person name="Ushijima B."/>
            <person name="Videau P."/>
        </authorList>
    </citation>
    <scope>NUCLEOTIDE SEQUENCE [LARGE SCALE GENOMIC DNA]</scope>
    <source>
        <strain evidence="3 4">AA17</strain>
    </source>
</reference>
<protein>
    <recommendedName>
        <fullName evidence="2">Tox-URI2 domain-containing protein</fullName>
    </recommendedName>
</protein>
<dbReference type="InterPro" id="IPR028899">
    <property type="entry name" value="Tox-URI2_dom"/>
</dbReference>
<dbReference type="Pfam" id="PF15653">
    <property type="entry name" value="Tox-URI2"/>
    <property type="match status" value="1"/>
</dbReference>
<feature type="region of interest" description="Disordered" evidence="1">
    <location>
        <begin position="31"/>
        <end position="54"/>
    </location>
</feature>
<feature type="domain" description="Tox-URI2" evidence="2">
    <location>
        <begin position="8"/>
        <end position="65"/>
    </location>
</feature>
<name>A0ABT3A4I4_9ALTE</name>